<name>A0A8J4U511_CLAMG</name>
<proteinExistence type="predicted"/>
<accession>A0A8J4U511</accession>
<feature type="non-terminal residue" evidence="1">
    <location>
        <position position="51"/>
    </location>
</feature>
<comment type="caution">
    <text evidence="1">The sequence shown here is derived from an EMBL/GenBank/DDBJ whole genome shotgun (WGS) entry which is preliminary data.</text>
</comment>
<dbReference type="Proteomes" id="UP000727407">
    <property type="component" value="Unassembled WGS sequence"/>
</dbReference>
<evidence type="ECO:0000313" key="2">
    <source>
        <dbReference type="Proteomes" id="UP000727407"/>
    </source>
</evidence>
<keyword evidence="2" id="KW-1185">Reference proteome</keyword>
<gene>
    <name evidence="1" type="ORF">DAT39_019061</name>
</gene>
<organism evidence="1 2">
    <name type="scientific">Clarias magur</name>
    <name type="common">Asian catfish</name>
    <name type="synonym">Macropteronotus magur</name>
    <dbReference type="NCBI Taxonomy" id="1594786"/>
    <lineage>
        <taxon>Eukaryota</taxon>
        <taxon>Metazoa</taxon>
        <taxon>Chordata</taxon>
        <taxon>Craniata</taxon>
        <taxon>Vertebrata</taxon>
        <taxon>Euteleostomi</taxon>
        <taxon>Actinopterygii</taxon>
        <taxon>Neopterygii</taxon>
        <taxon>Teleostei</taxon>
        <taxon>Ostariophysi</taxon>
        <taxon>Siluriformes</taxon>
        <taxon>Clariidae</taxon>
        <taxon>Clarias</taxon>
    </lineage>
</organism>
<evidence type="ECO:0000313" key="1">
    <source>
        <dbReference type="EMBL" id="KAF5891234.1"/>
    </source>
</evidence>
<dbReference type="AlphaFoldDB" id="A0A8J4U511"/>
<reference evidence="1" key="1">
    <citation type="submission" date="2020-07" db="EMBL/GenBank/DDBJ databases">
        <title>Clarias magur genome sequencing, assembly and annotation.</title>
        <authorList>
            <person name="Kushwaha B."/>
            <person name="Kumar R."/>
            <person name="Das P."/>
            <person name="Joshi C.G."/>
            <person name="Kumar D."/>
            <person name="Nagpure N.S."/>
            <person name="Pandey M."/>
            <person name="Agarwal S."/>
            <person name="Srivastava S."/>
            <person name="Singh M."/>
            <person name="Sahoo L."/>
            <person name="Jayasankar P."/>
            <person name="Meher P.K."/>
            <person name="Koringa P.G."/>
            <person name="Iquebal M.A."/>
            <person name="Das S.P."/>
            <person name="Bit A."/>
            <person name="Patnaik S."/>
            <person name="Patel N."/>
            <person name="Shah T.M."/>
            <person name="Hinsu A."/>
            <person name="Jena J.K."/>
        </authorList>
    </citation>
    <scope>NUCLEOTIDE SEQUENCE</scope>
    <source>
        <strain evidence="1">CIFAMagur01</strain>
        <tissue evidence="1">Testis</tissue>
    </source>
</reference>
<sequence>RWRICAETSSVRTVASVSSRRRRGAVGVLRTGAGFTATFLTSRAKAPLTRK</sequence>
<feature type="non-terminal residue" evidence="1">
    <location>
        <position position="1"/>
    </location>
</feature>
<dbReference type="EMBL" id="QNUK01000604">
    <property type="protein sequence ID" value="KAF5891234.1"/>
    <property type="molecule type" value="Genomic_DNA"/>
</dbReference>
<protein>
    <submittedName>
        <fullName evidence="1">Uncharacterized protein</fullName>
    </submittedName>
</protein>